<feature type="domain" description="Glycosyl transferase family 1" evidence="2">
    <location>
        <begin position="181"/>
        <end position="324"/>
    </location>
</feature>
<comment type="caution">
    <text evidence="4">The sequence shown here is derived from an EMBL/GenBank/DDBJ whole genome shotgun (WGS) entry which is preliminary data.</text>
</comment>
<evidence type="ECO:0000313" key="5">
    <source>
        <dbReference type="Proteomes" id="UP000293142"/>
    </source>
</evidence>
<accession>A0A4Q9DFP5</accession>
<dbReference type="GO" id="GO:0016757">
    <property type="term" value="F:glycosyltransferase activity"/>
    <property type="evidence" value="ECO:0007669"/>
    <property type="project" value="InterPro"/>
</dbReference>
<dbReference type="OrthoDB" id="9804196at2"/>
<dbReference type="AlphaFoldDB" id="A0A4Q9DFP5"/>
<dbReference type="Gene3D" id="3.40.50.2000">
    <property type="entry name" value="Glycogen Phosphorylase B"/>
    <property type="match status" value="2"/>
</dbReference>
<protein>
    <submittedName>
        <fullName evidence="4">Glycosyltransferase family 1 protein</fullName>
    </submittedName>
</protein>
<dbReference type="PANTHER" id="PTHR46401">
    <property type="entry name" value="GLYCOSYLTRANSFERASE WBBK-RELATED"/>
    <property type="match status" value="1"/>
</dbReference>
<feature type="domain" description="Glycosyltransferase subfamily 4-like N-terminal" evidence="3">
    <location>
        <begin position="10"/>
        <end position="170"/>
    </location>
</feature>
<name>A0A4Q9DFP5_9BACL</name>
<proteinExistence type="predicted"/>
<dbReference type="Proteomes" id="UP000293142">
    <property type="component" value="Unassembled WGS sequence"/>
</dbReference>
<dbReference type="InterPro" id="IPR001296">
    <property type="entry name" value="Glyco_trans_1"/>
</dbReference>
<dbReference type="PANTHER" id="PTHR46401:SF2">
    <property type="entry name" value="GLYCOSYLTRANSFERASE WBBK-RELATED"/>
    <property type="match status" value="1"/>
</dbReference>
<keyword evidence="1 4" id="KW-0808">Transferase</keyword>
<organism evidence="4 5">
    <name type="scientific">Paenibacillus thalictri</name>
    <dbReference type="NCBI Taxonomy" id="2527873"/>
    <lineage>
        <taxon>Bacteria</taxon>
        <taxon>Bacillati</taxon>
        <taxon>Bacillota</taxon>
        <taxon>Bacilli</taxon>
        <taxon>Bacillales</taxon>
        <taxon>Paenibacillaceae</taxon>
        <taxon>Paenibacillus</taxon>
    </lineage>
</organism>
<keyword evidence="5" id="KW-1185">Reference proteome</keyword>
<evidence type="ECO:0000256" key="1">
    <source>
        <dbReference type="ARBA" id="ARBA00022679"/>
    </source>
</evidence>
<sequence>MLHVGEYIKGGVGTYLREVLQYQSQRSDITDLFVILSNKSKDFDLSIDNSKIFYYSFERYPQYVFLASFQIYSLIKKINPDIIHVHSTFAGVLVRILFLIYKKRPIIYCPHGWSFLMHTTKFKKRVFALIERTLSIPTDLIINISNDEYLKSTQLGIDAKKSRVVYNGISETIHVSQDKVFVVDDSKINLLFVGRFDHQKGLDILARIAQSYPLDHIKFYLIGSQVLENKDYILDLPDSFVTLGWVDNSIIDEYYSQVDAVIIPSRWEGFGLVALEAMKNKKAVLASNVGGLKEIVEHNETGLLFNINDEEAIVHLLNNLKKEDLQTMGLKGYNSFKEHFTSEKMNNNIFRLYKELLEK</sequence>
<evidence type="ECO:0000313" key="4">
    <source>
        <dbReference type="EMBL" id="TBL67786.1"/>
    </source>
</evidence>
<dbReference type="Pfam" id="PF13439">
    <property type="entry name" value="Glyco_transf_4"/>
    <property type="match status" value="1"/>
</dbReference>
<reference evidence="4 5" key="1">
    <citation type="submission" date="2019-02" db="EMBL/GenBank/DDBJ databases">
        <title>Paenibacillus sp. nov., isolated from surface-sterilized tissue of Thalictrum simplex L.</title>
        <authorList>
            <person name="Tuo L."/>
        </authorList>
    </citation>
    <scope>NUCLEOTIDE SEQUENCE [LARGE SCALE GENOMIC DNA]</scope>
    <source>
        <strain evidence="4 5">N2SHLJ1</strain>
    </source>
</reference>
<evidence type="ECO:0000259" key="3">
    <source>
        <dbReference type="Pfam" id="PF13439"/>
    </source>
</evidence>
<gene>
    <name evidence="4" type="ORF">EYB31_39255</name>
</gene>
<dbReference type="Pfam" id="PF00534">
    <property type="entry name" value="Glycos_transf_1"/>
    <property type="match status" value="1"/>
</dbReference>
<evidence type="ECO:0000259" key="2">
    <source>
        <dbReference type="Pfam" id="PF00534"/>
    </source>
</evidence>
<dbReference type="SUPFAM" id="SSF53756">
    <property type="entry name" value="UDP-Glycosyltransferase/glycogen phosphorylase"/>
    <property type="match status" value="1"/>
</dbReference>
<dbReference type="EMBL" id="SIRE01000053">
    <property type="protein sequence ID" value="TBL67786.1"/>
    <property type="molecule type" value="Genomic_DNA"/>
</dbReference>
<dbReference type="InterPro" id="IPR028098">
    <property type="entry name" value="Glyco_trans_4-like_N"/>
</dbReference>
<dbReference type="GO" id="GO:0009103">
    <property type="term" value="P:lipopolysaccharide biosynthetic process"/>
    <property type="evidence" value="ECO:0007669"/>
    <property type="project" value="TreeGrafter"/>
</dbReference>